<organism evidence="4 5">
    <name type="scientific">Rhizobium rhizogenes</name>
    <name type="common">Agrobacterium rhizogenes</name>
    <dbReference type="NCBI Taxonomy" id="359"/>
    <lineage>
        <taxon>Bacteria</taxon>
        <taxon>Pseudomonadati</taxon>
        <taxon>Pseudomonadota</taxon>
        <taxon>Alphaproteobacteria</taxon>
        <taxon>Hyphomicrobiales</taxon>
        <taxon>Rhizobiaceae</taxon>
        <taxon>Rhizobium/Agrobacterium group</taxon>
        <taxon>Rhizobium</taxon>
    </lineage>
</organism>
<feature type="binding site" evidence="3">
    <location>
        <position position="130"/>
    </location>
    <ligand>
        <name>Zn(2+)</name>
        <dbReference type="ChEBI" id="CHEBI:29105"/>
        <label>2</label>
    </ligand>
</feature>
<protein>
    <submittedName>
        <fullName evidence="4">Zn-dependent hydrolase</fullName>
    </submittedName>
</protein>
<evidence type="ECO:0000256" key="3">
    <source>
        <dbReference type="PIRSR" id="PIRSR001235-1"/>
    </source>
</evidence>
<comment type="cofactor">
    <cofactor evidence="3">
        <name>Zn(2+)</name>
        <dbReference type="ChEBI" id="CHEBI:29105"/>
    </cofactor>
    <text evidence="3">Binds 2 Zn(2+) ions per subunit.</text>
</comment>
<dbReference type="Proteomes" id="UP000244335">
    <property type="component" value="Unassembled WGS sequence"/>
</dbReference>
<dbReference type="Gene3D" id="3.40.630.10">
    <property type="entry name" value="Zn peptidases"/>
    <property type="match status" value="1"/>
</dbReference>
<feature type="binding site" evidence="3">
    <location>
        <position position="191"/>
    </location>
    <ligand>
        <name>Zn(2+)</name>
        <dbReference type="ChEBI" id="CHEBI:29105"/>
        <label>1</label>
    </ligand>
</feature>
<dbReference type="PANTHER" id="PTHR32494:SF5">
    <property type="entry name" value="ALLANTOATE AMIDOHYDROLASE"/>
    <property type="match status" value="1"/>
</dbReference>
<keyword evidence="2 4" id="KW-0378">Hydrolase</keyword>
<dbReference type="Pfam" id="PF01546">
    <property type="entry name" value="Peptidase_M20"/>
    <property type="match status" value="1"/>
</dbReference>
<keyword evidence="3" id="KW-0479">Metal-binding</keyword>
<feature type="binding site" evidence="3">
    <location>
        <position position="95"/>
    </location>
    <ligand>
        <name>Zn(2+)</name>
        <dbReference type="ChEBI" id="CHEBI:29105"/>
        <label>1</label>
    </ligand>
</feature>
<dbReference type="SUPFAM" id="SSF53187">
    <property type="entry name" value="Zn-dependent exopeptidases"/>
    <property type="match status" value="1"/>
</dbReference>
<dbReference type="InterPro" id="IPR036264">
    <property type="entry name" value="Bact_exopeptidase_dim_dom"/>
</dbReference>
<dbReference type="InterPro" id="IPR010158">
    <property type="entry name" value="Amidase_Cbmase"/>
</dbReference>
<dbReference type="RefSeq" id="WP_111846613.1">
    <property type="nucleotide sequence ID" value="NZ_QDFR01000002.1"/>
</dbReference>
<evidence type="ECO:0000256" key="2">
    <source>
        <dbReference type="ARBA" id="ARBA00022801"/>
    </source>
</evidence>
<dbReference type="NCBIfam" id="TIGR01879">
    <property type="entry name" value="hydantase"/>
    <property type="match status" value="1"/>
</dbReference>
<evidence type="ECO:0000256" key="1">
    <source>
        <dbReference type="ARBA" id="ARBA00006153"/>
    </source>
</evidence>
<gene>
    <name evidence="4" type="ORF">DC430_10405</name>
</gene>
<accession>A0AA92C5T6</accession>
<sequence>MTASPDINAERLWADIMTMGAIGGTEGGGSFRPALSDADREGRNLFRYWALEAGLTVTVDEIGNMFARREGEDPSLPPLMIGSHLDTQMPGGKFDGVLGVLAGLAVVRSLNAGGIATKRAIEIVNFTNEEGARFQPGIMGSSVFAGLSRLDEALSRKNDEGTLLGDELVRIGYAGSLPVGVRPVHKYLELHIEQGPEMEAAGVTIAAVSNSSWGCSGFIDIKGENGHSQTAPMSKRQNALVAAAQLIIEIEAIGAENEPDGMVSATVIRNWPNNRVNIPHLTKLSYVVVHATEPGRAAIINRIESAVKRIADETGLSIHNANSHYRQRLDLSSELCGQVLEAAADRGYPSMTLPTLTSHDALSMTQICPTAIIFVPCKGGISHSEKEWCEPYQVAAGARVLLDMTLKIANEL</sequence>
<evidence type="ECO:0000313" key="5">
    <source>
        <dbReference type="Proteomes" id="UP000244335"/>
    </source>
</evidence>
<dbReference type="CDD" id="cd03884">
    <property type="entry name" value="M20_bAS"/>
    <property type="match status" value="1"/>
</dbReference>
<feature type="binding site" evidence="3">
    <location>
        <position position="84"/>
    </location>
    <ligand>
        <name>Zn(2+)</name>
        <dbReference type="ChEBI" id="CHEBI:29105"/>
        <label>1</label>
    </ligand>
</feature>
<dbReference type="SUPFAM" id="SSF55031">
    <property type="entry name" value="Bacterial exopeptidase dimerisation domain"/>
    <property type="match status" value="1"/>
</dbReference>
<dbReference type="InterPro" id="IPR002933">
    <property type="entry name" value="Peptidase_M20"/>
</dbReference>
<dbReference type="PANTHER" id="PTHR32494">
    <property type="entry name" value="ALLANTOATE DEIMINASE-RELATED"/>
    <property type="match status" value="1"/>
</dbReference>
<feature type="binding site" evidence="3">
    <location>
        <position position="95"/>
    </location>
    <ligand>
        <name>Zn(2+)</name>
        <dbReference type="ChEBI" id="CHEBI:29105"/>
        <label>2</label>
    </ligand>
</feature>
<dbReference type="EMBL" id="QDFR01000002">
    <property type="protein sequence ID" value="PVE55571.1"/>
    <property type="molecule type" value="Genomic_DNA"/>
</dbReference>
<feature type="binding site" evidence="3">
    <location>
        <position position="383"/>
    </location>
    <ligand>
        <name>Zn(2+)</name>
        <dbReference type="ChEBI" id="CHEBI:29105"/>
        <label>2</label>
    </ligand>
</feature>
<evidence type="ECO:0000313" key="4">
    <source>
        <dbReference type="EMBL" id="PVE55571.1"/>
    </source>
</evidence>
<comment type="similarity">
    <text evidence="1">Belongs to the peptidase M20 family.</text>
</comment>
<dbReference type="AlphaFoldDB" id="A0AA92C5T6"/>
<dbReference type="GO" id="GO:0046872">
    <property type="term" value="F:metal ion binding"/>
    <property type="evidence" value="ECO:0007669"/>
    <property type="project" value="UniProtKB-KW"/>
</dbReference>
<reference evidence="4 5" key="1">
    <citation type="submission" date="2018-04" db="EMBL/GenBank/DDBJ databases">
        <authorList>
            <person name="Hagen T."/>
        </authorList>
    </citation>
    <scope>NUCLEOTIDE SEQUENCE [LARGE SCALE GENOMIC DNA]</scope>
    <source>
        <strain evidence="4 5">TPD7009</strain>
    </source>
</reference>
<dbReference type="Gene3D" id="3.30.70.360">
    <property type="match status" value="1"/>
</dbReference>
<dbReference type="GO" id="GO:0016813">
    <property type="term" value="F:hydrolase activity, acting on carbon-nitrogen (but not peptide) bonds, in linear amidines"/>
    <property type="evidence" value="ECO:0007669"/>
    <property type="project" value="InterPro"/>
</dbReference>
<dbReference type="PIRSF" id="PIRSF001235">
    <property type="entry name" value="Amidase_carbamoylase"/>
    <property type="match status" value="1"/>
</dbReference>
<keyword evidence="3" id="KW-0862">Zinc</keyword>
<comment type="caution">
    <text evidence="4">The sequence shown here is derived from an EMBL/GenBank/DDBJ whole genome shotgun (WGS) entry which is preliminary data.</text>
</comment>
<name>A0AA92C5T6_RHIRH</name>
<proteinExistence type="inferred from homology"/>